<evidence type="ECO:0000256" key="4">
    <source>
        <dbReference type="PROSITE-ProRule" id="PRU00510"/>
    </source>
</evidence>
<evidence type="ECO:0000256" key="1">
    <source>
        <dbReference type="ARBA" id="ARBA00022723"/>
    </source>
</evidence>
<dbReference type="Gene3D" id="1.20.120.910">
    <property type="entry name" value="DksA, coiled-coil domain"/>
    <property type="match status" value="1"/>
</dbReference>
<evidence type="ECO:0000313" key="7">
    <source>
        <dbReference type="Proteomes" id="UP000430692"/>
    </source>
</evidence>
<dbReference type="PANTHER" id="PTHR33823:SF4">
    <property type="entry name" value="GENERAL STRESS PROTEIN 16O"/>
    <property type="match status" value="1"/>
</dbReference>
<dbReference type="Proteomes" id="UP000430692">
    <property type="component" value="Unassembled WGS sequence"/>
</dbReference>
<keyword evidence="3" id="KW-0862">Zinc</keyword>
<dbReference type="NCBIfam" id="TIGR02890">
    <property type="entry name" value="bacill_yteA"/>
    <property type="match status" value="1"/>
</dbReference>
<evidence type="ECO:0000256" key="2">
    <source>
        <dbReference type="ARBA" id="ARBA00022771"/>
    </source>
</evidence>
<keyword evidence="1" id="KW-0479">Metal-binding</keyword>
<comment type="caution">
    <text evidence="6">The sequence shown here is derived from an EMBL/GenBank/DDBJ whole genome shotgun (WGS) entry which is preliminary data.</text>
</comment>
<dbReference type="RefSeq" id="WP_160800768.1">
    <property type="nucleotide sequence ID" value="NZ_WUUL01000003.1"/>
</dbReference>
<keyword evidence="7" id="KW-1185">Reference proteome</keyword>
<accession>A0A6I4VZA0</accession>
<dbReference type="PANTHER" id="PTHR33823">
    <property type="entry name" value="RNA POLYMERASE-BINDING TRANSCRIPTION FACTOR DKSA-RELATED"/>
    <property type="match status" value="1"/>
</dbReference>
<evidence type="ECO:0000259" key="5">
    <source>
        <dbReference type="Pfam" id="PF01258"/>
    </source>
</evidence>
<sequence>MNQQQLATLKNILLKEKNDSEQSLADNHGYGLEMAMSDSIGELSAYDNHPGDVGSELFERGKDLSLQDADQHHIEAVNLALSRIDSGDYGKCEVCHQEIPFERLEAIPWTTTCKEHHSTRQITGRRPIEEEVLENSATHSFKDNNDYNGYDGEDTWQDVERYGTSNPPDYFNDGTSYDELTEDNDEPQGYVDLIEGFAITDITGHNEGMPEIVHNEAYYRKERELNSDEDL</sequence>
<comment type="caution">
    <text evidence="4">Lacks conserved residue(s) required for the propagation of feature annotation.</text>
</comment>
<evidence type="ECO:0000256" key="3">
    <source>
        <dbReference type="ARBA" id="ARBA00022833"/>
    </source>
</evidence>
<protein>
    <recommendedName>
        <fullName evidence="5">Zinc finger DksA/TraR C4-type domain-containing protein</fullName>
    </recommendedName>
</protein>
<dbReference type="InterPro" id="IPR014240">
    <property type="entry name" value="YteA"/>
</dbReference>
<dbReference type="EMBL" id="WUUL01000003">
    <property type="protein sequence ID" value="MXQ53422.1"/>
    <property type="molecule type" value="Genomic_DNA"/>
</dbReference>
<evidence type="ECO:0000313" key="6">
    <source>
        <dbReference type="EMBL" id="MXQ53422.1"/>
    </source>
</evidence>
<name>A0A6I4VZA0_9BACL</name>
<proteinExistence type="predicted"/>
<dbReference type="InterPro" id="IPR037187">
    <property type="entry name" value="DnaK_N"/>
</dbReference>
<dbReference type="Pfam" id="PF01258">
    <property type="entry name" value="zf-dskA_traR"/>
    <property type="match status" value="1"/>
</dbReference>
<dbReference type="PROSITE" id="PS51128">
    <property type="entry name" value="ZF_DKSA_2"/>
    <property type="match status" value="1"/>
</dbReference>
<dbReference type="SUPFAM" id="SSF57716">
    <property type="entry name" value="Glucocorticoid receptor-like (DNA-binding domain)"/>
    <property type="match status" value="1"/>
</dbReference>
<dbReference type="SUPFAM" id="SSF109635">
    <property type="entry name" value="DnaK suppressor protein DksA, alpha-hairpin domain"/>
    <property type="match status" value="1"/>
</dbReference>
<dbReference type="AlphaFoldDB" id="A0A6I4VZA0"/>
<dbReference type="InterPro" id="IPR000962">
    <property type="entry name" value="Znf_DskA_TraR"/>
</dbReference>
<gene>
    <name evidence="6" type="ORF">GSM42_06705</name>
</gene>
<feature type="domain" description="Zinc finger DksA/TraR C4-type" evidence="5">
    <location>
        <begin position="87"/>
        <end position="115"/>
    </location>
</feature>
<dbReference type="GO" id="GO:0008270">
    <property type="term" value="F:zinc ion binding"/>
    <property type="evidence" value="ECO:0007669"/>
    <property type="project" value="UniProtKB-KW"/>
</dbReference>
<organism evidence="6 7">
    <name type="scientific">Shimazuella alba</name>
    <dbReference type="NCBI Taxonomy" id="2690964"/>
    <lineage>
        <taxon>Bacteria</taxon>
        <taxon>Bacillati</taxon>
        <taxon>Bacillota</taxon>
        <taxon>Bacilli</taxon>
        <taxon>Bacillales</taxon>
        <taxon>Thermoactinomycetaceae</taxon>
        <taxon>Shimazuella</taxon>
    </lineage>
</organism>
<keyword evidence="2" id="KW-0863">Zinc-finger</keyword>
<reference evidence="6 7" key="1">
    <citation type="submission" date="2019-12" db="EMBL/GenBank/DDBJ databases">
        <title>Whole-genome analyses of novel actinobacteria.</title>
        <authorList>
            <person name="Sahin N."/>
            <person name="Saygin H."/>
        </authorList>
    </citation>
    <scope>NUCLEOTIDE SEQUENCE [LARGE SCALE GENOMIC DNA]</scope>
    <source>
        <strain evidence="6 7">KC615</strain>
    </source>
</reference>